<organism evidence="4 5">
    <name type="scientific">Muricoccus nepalensis</name>
    <dbReference type="NCBI Taxonomy" id="1854500"/>
    <lineage>
        <taxon>Bacteria</taxon>
        <taxon>Pseudomonadati</taxon>
        <taxon>Pseudomonadota</taxon>
        <taxon>Alphaproteobacteria</taxon>
        <taxon>Acetobacterales</taxon>
        <taxon>Roseomonadaceae</taxon>
        <taxon>Muricoccus</taxon>
    </lineage>
</organism>
<dbReference type="InterPro" id="IPR001789">
    <property type="entry name" value="Sig_transdc_resp-reg_receiver"/>
</dbReference>
<feature type="modified residue" description="4-aspartylphosphate" evidence="2">
    <location>
        <position position="53"/>
    </location>
</feature>
<evidence type="ECO:0000256" key="1">
    <source>
        <dbReference type="ARBA" id="ARBA00022553"/>
    </source>
</evidence>
<evidence type="ECO:0000259" key="3">
    <source>
        <dbReference type="PROSITE" id="PS50110"/>
    </source>
</evidence>
<dbReference type="AlphaFoldDB" id="A0A502G784"/>
<keyword evidence="1 2" id="KW-0597">Phosphoprotein</keyword>
<dbReference type="PANTHER" id="PTHR44591">
    <property type="entry name" value="STRESS RESPONSE REGULATOR PROTEIN 1"/>
    <property type="match status" value="1"/>
</dbReference>
<dbReference type="PROSITE" id="PS50110">
    <property type="entry name" value="RESPONSE_REGULATORY"/>
    <property type="match status" value="1"/>
</dbReference>
<dbReference type="Proteomes" id="UP000317078">
    <property type="component" value="Unassembled WGS sequence"/>
</dbReference>
<dbReference type="SMART" id="SM00448">
    <property type="entry name" value="REC"/>
    <property type="match status" value="1"/>
</dbReference>
<gene>
    <name evidence="4" type="ORF">EAH89_11080</name>
</gene>
<proteinExistence type="predicted"/>
<dbReference type="OrthoDB" id="9784719at2"/>
<protein>
    <submittedName>
        <fullName evidence="4">Response regulator</fullName>
    </submittedName>
</protein>
<accession>A0A502G784</accession>
<feature type="domain" description="Response regulatory" evidence="3">
    <location>
        <begin position="3"/>
        <end position="117"/>
    </location>
</feature>
<dbReference type="SUPFAM" id="SSF52172">
    <property type="entry name" value="CheY-like"/>
    <property type="match status" value="1"/>
</dbReference>
<dbReference type="InterPro" id="IPR050595">
    <property type="entry name" value="Bact_response_regulator"/>
</dbReference>
<sequence>MCDVLLLEDHPEVLDLVQAALELRGFTVQVCGTAEAALAYLRSGAPCQVILSDIDLGRGMDGFAVVDEARRARPGLRALYYSGHARPPAGRGLGENERFLEKPFSRLALFELLAELGVWPGGAAP</sequence>
<dbReference type="GO" id="GO:0000160">
    <property type="term" value="P:phosphorelay signal transduction system"/>
    <property type="evidence" value="ECO:0007669"/>
    <property type="project" value="InterPro"/>
</dbReference>
<name>A0A502G784_9PROT</name>
<dbReference type="RefSeq" id="WP_140882932.1">
    <property type="nucleotide sequence ID" value="NZ_RCZP01000008.1"/>
</dbReference>
<evidence type="ECO:0000256" key="2">
    <source>
        <dbReference type="PROSITE-ProRule" id="PRU00169"/>
    </source>
</evidence>
<dbReference type="Gene3D" id="3.40.50.2300">
    <property type="match status" value="1"/>
</dbReference>
<keyword evidence="5" id="KW-1185">Reference proteome</keyword>
<dbReference type="Pfam" id="PF00072">
    <property type="entry name" value="Response_reg"/>
    <property type="match status" value="1"/>
</dbReference>
<comment type="caution">
    <text evidence="4">The sequence shown here is derived from an EMBL/GenBank/DDBJ whole genome shotgun (WGS) entry which is preliminary data.</text>
</comment>
<evidence type="ECO:0000313" key="5">
    <source>
        <dbReference type="Proteomes" id="UP000317078"/>
    </source>
</evidence>
<evidence type="ECO:0000313" key="4">
    <source>
        <dbReference type="EMBL" id="TPG57461.1"/>
    </source>
</evidence>
<dbReference type="EMBL" id="RCZP01000008">
    <property type="protein sequence ID" value="TPG57461.1"/>
    <property type="molecule type" value="Genomic_DNA"/>
</dbReference>
<dbReference type="PANTHER" id="PTHR44591:SF3">
    <property type="entry name" value="RESPONSE REGULATORY DOMAIN-CONTAINING PROTEIN"/>
    <property type="match status" value="1"/>
</dbReference>
<reference evidence="4 5" key="1">
    <citation type="journal article" date="2019" name="Environ. Microbiol.">
        <title>Species interactions and distinct microbial communities in high Arctic permafrost affected cryosols are associated with the CH4 and CO2 gas fluxes.</title>
        <authorList>
            <person name="Altshuler I."/>
            <person name="Hamel J."/>
            <person name="Turney S."/>
            <person name="Magnuson E."/>
            <person name="Levesque R."/>
            <person name="Greer C."/>
            <person name="Whyte L.G."/>
        </authorList>
    </citation>
    <scope>NUCLEOTIDE SEQUENCE [LARGE SCALE GENOMIC DNA]</scope>
    <source>
        <strain evidence="4 5">S9.3B</strain>
    </source>
</reference>
<dbReference type="InterPro" id="IPR011006">
    <property type="entry name" value="CheY-like_superfamily"/>
</dbReference>